<name>A0A9P5YG63_9AGAR</name>
<organism evidence="1 2">
    <name type="scientific">Collybia nuda</name>
    <dbReference type="NCBI Taxonomy" id="64659"/>
    <lineage>
        <taxon>Eukaryota</taxon>
        <taxon>Fungi</taxon>
        <taxon>Dikarya</taxon>
        <taxon>Basidiomycota</taxon>
        <taxon>Agaricomycotina</taxon>
        <taxon>Agaricomycetes</taxon>
        <taxon>Agaricomycetidae</taxon>
        <taxon>Agaricales</taxon>
        <taxon>Tricholomatineae</taxon>
        <taxon>Clitocybaceae</taxon>
        <taxon>Collybia</taxon>
    </lineage>
</organism>
<reference evidence="1" key="1">
    <citation type="submission" date="2020-11" db="EMBL/GenBank/DDBJ databases">
        <authorList>
            <consortium name="DOE Joint Genome Institute"/>
            <person name="Ahrendt S."/>
            <person name="Riley R."/>
            <person name="Andreopoulos W."/>
            <person name="Labutti K."/>
            <person name="Pangilinan J."/>
            <person name="Ruiz-Duenas F.J."/>
            <person name="Barrasa J.M."/>
            <person name="Sanchez-Garcia M."/>
            <person name="Camarero S."/>
            <person name="Miyauchi S."/>
            <person name="Serrano A."/>
            <person name="Linde D."/>
            <person name="Babiker R."/>
            <person name="Drula E."/>
            <person name="Ayuso-Fernandez I."/>
            <person name="Pacheco R."/>
            <person name="Padilla G."/>
            <person name="Ferreira P."/>
            <person name="Barriuso J."/>
            <person name="Kellner H."/>
            <person name="Castanera R."/>
            <person name="Alfaro M."/>
            <person name="Ramirez L."/>
            <person name="Pisabarro A.G."/>
            <person name="Kuo A."/>
            <person name="Tritt A."/>
            <person name="Lipzen A."/>
            <person name="He G."/>
            <person name="Yan M."/>
            <person name="Ng V."/>
            <person name="Cullen D."/>
            <person name="Martin F."/>
            <person name="Rosso M.-N."/>
            <person name="Henrissat B."/>
            <person name="Hibbett D."/>
            <person name="Martinez A.T."/>
            <person name="Grigoriev I.V."/>
        </authorList>
    </citation>
    <scope>NUCLEOTIDE SEQUENCE</scope>
    <source>
        <strain evidence="1">CBS 247.69</strain>
    </source>
</reference>
<evidence type="ECO:0000313" key="2">
    <source>
        <dbReference type="Proteomes" id="UP000807353"/>
    </source>
</evidence>
<dbReference type="EMBL" id="MU150232">
    <property type="protein sequence ID" value="KAF9468679.1"/>
    <property type="molecule type" value="Genomic_DNA"/>
</dbReference>
<proteinExistence type="predicted"/>
<comment type="caution">
    <text evidence="1">The sequence shown here is derived from an EMBL/GenBank/DDBJ whole genome shotgun (WGS) entry which is preliminary data.</text>
</comment>
<sequence length="76" mass="9420">MWRVKFKKRQHSLFLSLEVRITCLLQRCIDFRYPLFELSRVIWFLPVLGSDQRWRIHRCLFIIGLVACNYFYNRPL</sequence>
<dbReference type="AlphaFoldDB" id="A0A9P5YG63"/>
<gene>
    <name evidence="1" type="ORF">BDZ94DRAFT_1245997</name>
</gene>
<accession>A0A9P5YG63</accession>
<keyword evidence="2" id="KW-1185">Reference proteome</keyword>
<evidence type="ECO:0000313" key="1">
    <source>
        <dbReference type="EMBL" id="KAF9468679.1"/>
    </source>
</evidence>
<protein>
    <submittedName>
        <fullName evidence="1">Uncharacterized protein</fullName>
    </submittedName>
</protein>
<dbReference type="Proteomes" id="UP000807353">
    <property type="component" value="Unassembled WGS sequence"/>
</dbReference>